<reference evidence="1" key="1">
    <citation type="submission" date="2022-07" db="EMBL/GenBank/DDBJ databases">
        <title>Phylogenomic reconstructions and comparative analyses of Kickxellomycotina fungi.</title>
        <authorList>
            <person name="Reynolds N.K."/>
            <person name="Stajich J.E."/>
            <person name="Barry K."/>
            <person name="Grigoriev I.V."/>
            <person name="Crous P."/>
            <person name="Smith M.E."/>
        </authorList>
    </citation>
    <scope>NUCLEOTIDE SEQUENCE</scope>
    <source>
        <strain evidence="1">Benny 63K</strain>
    </source>
</reference>
<keyword evidence="2" id="KW-1185">Reference proteome</keyword>
<comment type="caution">
    <text evidence="1">The sequence shown here is derived from an EMBL/GenBank/DDBJ whole genome shotgun (WGS) entry which is preliminary data.</text>
</comment>
<evidence type="ECO:0000313" key="1">
    <source>
        <dbReference type="EMBL" id="KAJ1900449.1"/>
    </source>
</evidence>
<proteinExistence type="predicted"/>
<evidence type="ECO:0000313" key="2">
    <source>
        <dbReference type="Proteomes" id="UP001150581"/>
    </source>
</evidence>
<organism evidence="1 2">
    <name type="scientific">Kickxella alabastrina</name>
    <dbReference type="NCBI Taxonomy" id="61397"/>
    <lineage>
        <taxon>Eukaryota</taxon>
        <taxon>Fungi</taxon>
        <taxon>Fungi incertae sedis</taxon>
        <taxon>Zoopagomycota</taxon>
        <taxon>Kickxellomycotina</taxon>
        <taxon>Kickxellomycetes</taxon>
        <taxon>Kickxellales</taxon>
        <taxon>Kickxellaceae</taxon>
        <taxon>Kickxella</taxon>
    </lineage>
</organism>
<protein>
    <submittedName>
        <fullName evidence="1">Uncharacterized protein</fullName>
    </submittedName>
</protein>
<dbReference type="Proteomes" id="UP001150581">
    <property type="component" value="Unassembled WGS sequence"/>
</dbReference>
<gene>
    <name evidence="1" type="ORF">LPJ66_001467</name>
</gene>
<sequence>MQSTVAESQARVSFSQETEEVPKISISNDFGMGLGSDLGRAHRMNTLLNNPELIEQYHNAAKLTDNTEVQFEFAKQLLLCGSADMASDHILLASEMADSKLVREGVFWILHLASKHCHRDSSFLVGRWYELGKYGCKTSLRKAAKFYAIAAKTNHAAAQYHLGCIHELTQKPRKARECFENASKRGFSLASYRLGMAYLSGSMGASADFSLACSFLRESLFHMSHPVADAGYHLALALIQLPSFDRHSVSEPHLYLKRAWMLGHADAGALLRDILR</sequence>
<accession>A0ACC1IT54</accession>
<name>A0ACC1IT54_9FUNG</name>
<dbReference type="EMBL" id="JANBPG010000080">
    <property type="protein sequence ID" value="KAJ1900449.1"/>
    <property type="molecule type" value="Genomic_DNA"/>
</dbReference>